<keyword evidence="3" id="KW-1185">Reference proteome</keyword>
<dbReference type="EMBL" id="JBHSEG010000008">
    <property type="protein sequence ID" value="MFC4455178.1"/>
    <property type="molecule type" value="Genomic_DNA"/>
</dbReference>
<dbReference type="PROSITE" id="PS51819">
    <property type="entry name" value="VOC"/>
    <property type="match status" value="1"/>
</dbReference>
<gene>
    <name evidence="2" type="ORF">ACFO0P_15475</name>
</gene>
<evidence type="ECO:0000313" key="2">
    <source>
        <dbReference type="EMBL" id="MFC4455178.1"/>
    </source>
</evidence>
<dbReference type="Gene3D" id="3.10.180.10">
    <property type="entry name" value="2,3-Dihydroxybiphenyl 1,2-Dioxygenase, domain 1"/>
    <property type="match status" value="2"/>
</dbReference>
<dbReference type="RefSeq" id="WP_380129895.1">
    <property type="nucleotide sequence ID" value="NZ_JBHSEG010000008.1"/>
</dbReference>
<dbReference type="InterPro" id="IPR029068">
    <property type="entry name" value="Glyas_Bleomycin-R_OHBP_Dase"/>
</dbReference>
<proteinExistence type="predicted"/>
<dbReference type="Pfam" id="PF00903">
    <property type="entry name" value="Glyoxalase"/>
    <property type="match status" value="1"/>
</dbReference>
<dbReference type="InterPro" id="IPR004360">
    <property type="entry name" value="Glyas_Fos-R_dOase_dom"/>
</dbReference>
<protein>
    <submittedName>
        <fullName evidence="2">VOC family protein</fullName>
    </submittedName>
</protein>
<dbReference type="PANTHER" id="PTHR43279">
    <property type="entry name" value="CATECHOL-2,3-DIOXYGENASE"/>
    <property type="match status" value="1"/>
</dbReference>
<sequence>MNFPPTIPYLQLPADRIGQTPPHHTLPGTVQLSTVTLQINSLDASLDFYTRVLGLTVHQHGEQHGQRTARLGTPDGHILLELREKPGVKYAPHRGRLGIYHFALLLPSQGDLGRFIQHALGLGVHVGMGDHHYSEATYLQDPDGISIEVYRDRPREAWQVTEGGEIVGRGDPLDLDALKAAAGSTPWTGLPDGTIIGHMHFYIGDISEGERFYHAGLGFPKVTWSFIAPSGLFVGAGGYHHHIGLNTWAAGSAPSGPDDARLLTWDLILPDQATLEQTVNSLRAEGFEVISTPEGLLANDPWGITVRLKTA</sequence>
<accession>A0ABV8YBA4</accession>
<evidence type="ECO:0000259" key="1">
    <source>
        <dbReference type="PROSITE" id="PS51819"/>
    </source>
</evidence>
<dbReference type="InterPro" id="IPR037523">
    <property type="entry name" value="VOC_core"/>
</dbReference>
<reference evidence="3" key="1">
    <citation type="journal article" date="2019" name="Int. J. Syst. Evol. Microbiol.">
        <title>The Global Catalogue of Microorganisms (GCM) 10K type strain sequencing project: providing services to taxonomists for standard genome sequencing and annotation.</title>
        <authorList>
            <consortium name="The Broad Institute Genomics Platform"/>
            <consortium name="The Broad Institute Genome Sequencing Center for Infectious Disease"/>
            <person name="Wu L."/>
            <person name="Ma J."/>
        </authorList>
    </citation>
    <scope>NUCLEOTIDE SEQUENCE [LARGE SCALE GENOMIC DNA]</scope>
    <source>
        <strain evidence="3">CCUG 39970</strain>
    </source>
</reference>
<evidence type="ECO:0000313" key="3">
    <source>
        <dbReference type="Proteomes" id="UP001595939"/>
    </source>
</evidence>
<comment type="caution">
    <text evidence="2">The sequence shown here is derived from an EMBL/GenBank/DDBJ whole genome shotgun (WGS) entry which is preliminary data.</text>
</comment>
<name>A0ABV8YBA4_9DEIO</name>
<dbReference type="Proteomes" id="UP001595939">
    <property type="component" value="Unassembled WGS sequence"/>
</dbReference>
<dbReference type="SUPFAM" id="SSF54593">
    <property type="entry name" value="Glyoxalase/Bleomycin resistance protein/Dihydroxybiphenyl dioxygenase"/>
    <property type="match status" value="2"/>
</dbReference>
<dbReference type="PANTHER" id="PTHR43279:SF1">
    <property type="entry name" value="CATECHOL-2,3-DIOXYGENASE"/>
    <property type="match status" value="1"/>
</dbReference>
<organism evidence="2 3">
    <name type="scientific">Deinococcus sonorensis</name>
    <dbReference type="NCBI Taxonomy" id="309891"/>
    <lineage>
        <taxon>Bacteria</taxon>
        <taxon>Thermotogati</taxon>
        <taxon>Deinococcota</taxon>
        <taxon>Deinococci</taxon>
        <taxon>Deinococcales</taxon>
        <taxon>Deinococcaceae</taxon>
        <taxon>Deinococcus</taxon>
    </lineage>
</organism>
<feature type="domain" description="VOC" evidence="1">
    <location>
        <begin position="31"/>
        <end position="152"/>
    </location>
</feature>